<dbReference type="InterPro" id="IPR035461">
    <property type="entry name" value="GmhA/DiaA"/>
</dbReference>
<keyword evidence="5 9" id="KW-0479">Metal-binding</keyword>
<feature type="binding site" evidence="9">
    <location>
        <position position="678"/>
    </location>
    <ligand>
        <name>Zn(2+)</name>
        <dbReference type="ChEBI" id="CHEBI:29105"/>
    </ligand>
</feature>
<dbReference type="EMBL" id="RSCJ01000009">
    <property type="protein sequence ID" value="RUR81792.1"/>
    <property type="molecule type" value="Genomic_DNA"/>
</dbReference>
<dbReference type="InterPro" id="IPR001296">
    <property type="entry name" value="Glyco_trans_1"/>
</dbReference>
<comment type="catalytic activity">
    <reaction evidence="1 9">
        <text>2 D-sedoheptulose 7-phosphate = D-glycero-alpha-D-manno-heptose 7-phosphate + D-glycero-beta-D-manno-heptose 7-phosphate</text>
        <dbReference type="Rhea" id="RHEA:27489"/>
        <dbReference type="ChEBI" id="CHEBI:57483"/>
        <dbReference type="ChEBI" id="CHEBI:60203"/>
        <dbReference type="ChEBI" id="CHEBI:60204"/>
        <dbReference type="EC" id="5.3.1.28"/>
    </reaction>
</comment>
<dbReference type="GO" id="GO:0097367">
    <property type="term" value="F:carbohydrate derivative binding"/>
    <property type="evidence" value="ECO:0007669"/>
    <property type="project" value="InterPro"/>
</dbReference>
<dbReference type="OrthoDB" id="7847955at2"/>
<dbReference type="GO" id="GO:2001061">
    <property type="term" value="P:D-glycero-D-manno-heptose 7-phosphate biosynthetic process"/>
    <property type="evidence" value="ECO:0007669"/>
    <property type="project" value="UniProtKB-UniPathway"/>
</dbReference>
<comment type="pathway">
    <text evidence="9">Carbohydrate biosynthesis; D-glycero-D-manno-heptose 7-phosphate biosynthesis; D-glycero-alpha-D-manno-heptose 7-phosphate and D-glycero-beta-D-manno-heptose 7-phosphate from sedoheptulose 7-phosphate: step 1/1.</text>
</comment>
<comment type="similarity">
    <text evidence="3 9">Belongs to the SIS family. GmhA subfamily.</text>
</comment>
<dbReference type="InterPro" id="IPR046348">
    <property type="entry name" value="SIS_dom_sf"/>
</dbReference>
<dbReference type="Pfam" id="PF13580">
    <property type="entry name" value="SIS_2"/>
    <property type="match status" value="1"/>
</dbReference>
<dbReference type="UniPathway" id="UPA00041">
    <property type="reaction ID" value="UER00436"/>
</dbReference>
<dbReference type="HAMAP" id="MF_00067">
    <property type="entry name" value="GmhA"/>
    <property type="match status" value="1"/>
</dbReference>
<protein>
    <recommendedName>
        <fullName evidence="9">Phosphoheptose isomerase</fullName>
        <ecNumber evidence="9">5.3.1.28</ecNumber>
    </recommendedName>
    <alternativeName>
        <fullName evidence="9">Sedoheptulose 7-phosphate isomerase</fullName>
    </alternativeName>
</protein>
<dbReference type="Proteomes" id="UP000268857">
    <property type="component" value="Unassembled WGS sequence"/>
</dbReference>
<dbReference type="GO" id="GO:0016757">
    <property type="term" value="F:glycosyltransferase activity"/>
    <property type="evidence" value="ECO:0007669"/>
    <property type="project" value="InterPro"/>
</dbReference>
<evidence type="ECO:0000256" key="9">
    <source>
        <dbReference type="HAMAP-Rule" id="MF_00067"/>
    </source>
</evidence>
<feature type="binding site" evidence="9">
    <location>
        <position position="670"/>
    </location>
    <ligand>
        <name>Zn(2+)</name>
        <dbReference type="ChEBI" id="CHEBI:29105"/>
    </ligand>
</feature>
<evidence type="ECO:0000256" key="1">
    <source>
        <dbReference type="ARBA" id="ARBA00000348"/>
    </source>
</evidence>
<feature type="binding site" evidence="9">
    <location>
        <position position="623"/>
    </location>
    <ligand>
        <name>substrate</name>
    </ligand>
</feature>
<comment type="subcellular location">
    <subcellularLocation>
        <location evidence="2 9">Cytoplasm</location>
    </subcellularLocation>
</comment>
<accession>A0A433NHD3</accession>
<dbReference type="InterPro" id="IPR028098">
    <property type="entry name" value="Glyco_trans_4-like_N"/>
</dbReference>
<dbReference type="CDD" id="cd03800">
    <property type="entry name" value="GT4_sucrose_synthase"/>
    <property type="match status" value="1"/>
</dbReference>
<keyword evidence="6 9" id="KW-0862">Zinc</keyword>
<keyword evidence="4 9" id="KW-0963">Cytoplasm</keyword>
<dbReference type="Gene3D" id="3.40.50.10490">
    <property type="entry name" value="Glucose-6-phosphate isomerase like protein, domain 1"/>
    <property type="match status" value="1"/>
</dbReference>
<dbReference type="GO" id="GO:0005737">
    <property type="term" value="C:cytoplasm"/>
    <property type="evidence" value="ECO:0007669"/>
    <property type="project" value="UniProtKB-SubCell"/>
</dbReference>
<evidence type="ECO:0000256" key="6">
    <source>
        <dbReference type="ARBA" id="ARBA00022833"/>
    </source>
</evidence>
<dbReference type="InterPro" id="IPR004515">
    <property type="entry name" value="Phosphoheptose_Isoase"/>
</dbReference>
<dbReference type="CDD" id="cd05006">
    <property type="entry name" value="SIS_GmhA"/>
    <property type="match status" value="1"/>
</dbReference>
<dbReference type="Pfam" id="PF00534">
    <property type="entry name" value="Glycos_transf_1"/>
    <property type="match status" value="1"/>
</dbReference>
<comment type="function">
    <text evidence="9">Catalyzes the isomerization of sedoheptulose 7-phosphate in D-glycero-D-manno-heptose 7-phosphate.</text>
</comment>
<keyword evidence="12" id="KW-1185">Reference proteome</keyword>
<feature type="binding site" evidence="9">
    <location>
        <position position="670"/>
    </location>
    <ligand>
        <name>substrate</name>
    </ligand>
</feature>
<dbReference type="Pfam" id="PF13439">
    <property type="entry name" value="Glyco_transf_4"/>
    <property type="match status" value="1"/>
</dbReference>
<dbReference type="STRING" id="211165.GCA_000317285_04176"/>
<feature type="binding site" evidence="9">
    <location>
        <position position="558"/>
    </location>
    <ligand>
        <name>Zn(2+)</name>
        <dbReference type="ChEBI" id="CHEBI:29105"/>
    </ligand>
</feature>
<dbReference type="SUPFAM" id="SSF53697">
    <property type="entry name" value="SIS domain"/>
    <property type="match status" value="1"/>
</dbReference>
<dbReference type="PANTHER" id="PTHR30390">
    <property type="entry name" value="SEDOHEPTULOSE 7-PHOSPHATE ISOMERASE / DNAA INITIATOR-ASSOCIATING FACTOR FOR REPLICATION INITIATION"/>
    <property type="match status" value="1"/>
</dbReference>
<evidence type="ECO:0000259" key="10">
    <source>
        <dbReference type="PROSITE" id="PS51464"/>
    </source>
</evidence>
<proteinExistence type="inferred from homology"/>
<feature type="binding site" evidence="9">
    <location>
        <begin position="549"/>
        <end position="551"/>
    </location>
    <ligand>
        <name>substrate</name>
    </ligand>
</feature>
<evidence type="ECO:0000256" key="4">
    <source>
        <dbReference type="ARBA" id="ARBA00022490"/>
    </source>
</evidence>
<comment type="miscellaneous">
    <text evidence="9">The reaction produces a racemic mixture of D-glycero-alpha-D-manno-heptose 7-phosphate and D-glycero-beta-D-manno-heptose 7-phosphate.</text>
</comment>
<dbReference type="InterPro" id="IPR050099">
    <property type="entry name" value="SIS_GmhA/DiaA_subfam"/>
</dbReference>
<dbReference type="EC" id="5.3.1.28" evidence="9"/>
<evidence type="ECO:0000256" key="2">
    <source>
        <dbReference type="ARBA" id="ARBA00004496"/>
    </source>
</evidence>
<dbReference type="SUPFAM" id="SSF53756">
    <property type="entry name" value="UDP-Glycosyltransferase/glycogen phosphorylase"/>
    <property type="match status" value="1"/>
</dbReference>
<gene>
    <name evidence="9" type="primary">gmhA</name>
    <name evidence="11" type="ORF">PCC6912_26610</name>
</gene>
<sequence length="699" mass="77154">MTKCIALISEHASPLGTFGGVDSGGQNVYVGQLAKHLAAFGYKVDVFTRRDNDELPEIIQWMDGVRIINVPAGPAKYVRKEDILPYMEEFTAYILNFCQNPAHSFDEIGSLHRPKYDLIHANFWMSAMVAADIKQALGIPFVVTFHALGRVRRFWQGDADEFPDRRFTIEDRIVAEADRIIAECPQDEQDLLRLYNANQEKITIIPCGFDTAEFWQVEKTTARQKLGLPIDDNLILQLGRLVPRKGVDTVIRAFGCLLRQDHIQARLLIVGGESEQPDPRLTPEIARLQAIACQEGVESQVTFVGRRQREVLKYYYSAADVFITTPLYEPFGITPVEAMACGTPVIGSNVGGIKFTVKDGETGYLVPPNNPDAIAERIAYLYKNPQILDCLSHQAIQRVHQKFTWKQVTSAVAALYEEVLTTVKRYKQTSIKISEEILQKVPYGSYPQTEHLTTTSKECRFLTISQTDEKSRNAKFRVSTFSPIYPISPSPTHPLPHSPSPSTLIDDSFTAAISALEKSRQTLAPAIVEAAAAISTCFALGGKVLVCGNGGSAADAQHFAAEFVGKFRCSQRPGLPVMALTADSSFLSAWANDVGYEYVFSRQVETFAQPGDLLIGISTTGRSRNLIEAFKTARAAHINSIALLGGDGGELLSLADLAVVVPATDTQRIQEVQHLVLHILCELVEEQVGEGETRGVINH</sequence>
<comment type="cofactor">
    <cofactor evidence="9">
        <name>Zn(2+)</name>
        <dbReference type="ChEBI" id="CHEBI:29105"/>
    </cofactor>
    <text evidence="9">Binds 1 zinc ion per subunit.</text>
</comment>
<feature type="binding site" evidence="9">
    <location>
        <begin position="592"/>
        <end position="593"/>
    </location>
    <ligand>
        <name>substrate</name>
    </ligand>
</feature>
<evidence type="ECO:0000313" key="11">
    <source>
        <dbReference type="EMBL" id="RUR81792.1"/>
    </source>
</evidence>
<name>A0A433NHD3_CHLFR</name>
<dbReference type="AlphaFoldDB" id="A0A433NHD3"/>
<dbReference type="InterPro" id="IPR001347">
    <property type="entry name" value="SIS_dom"/>
</dbReference>
<comment type="caution">
    <text evidence="9">Lacks conserved residue(s) required for the propagation of feature annotation.</text>
</comment>
<organism evidence="11 12">
    <name type="scientific">Chlorogloeopsis fritschii PCC 6912</name>
    <dbReference type="NCBI Taxonomy" id="211165"/>
    <lineage>
        <taxon>Bacteria</taxon>
        <taxon>Bacillati</taxon>
        <taxon>Cyanobacteriota</taxon>
        <taxon>Cyanophyceae</taxon>
        <taxon>Nostocales</taxon>
        <taxon>Chlorogloeopsidaceae</taxon>
        <taxon>Chlorogloeopsis</taxon>
    </lineage>
</organism>
<evidence type="ECO:0000256" key="8">
    <source>
        <dbReference type="ARBA" id="ARBA00023277"/>
    </source>
</evidence>
<keyword evidence="8 9" id="KW-0119">Carbohydrate metabolism</keyword>
<dbReference type="RefSeq" id="WP_016875265.1">
    <property type="nucleotide sequence ID" value="NZ_AJLN01000104.1"/>
</dbReference>
<dbReference type="GO" id="GO:0008270">
    <property type="term" value="F:zinc ion binding"/>
    <property type="evidence" value="ECO:0007669"/>
    <property type="project" value="UniProtKB-UniRule"/>
</dbReference>
<evidence type="ECO:0000313" key="12">
    <source>
        <dbReference type="Proteomes" id="UP000268857"/>
    </source>
</evidence>
<dbReference type="GO" id="GO:0008968">
    <property type="term" value="F:D-sedoheptulose 7-phosphate isomerase activity"/>
    <property type="evidence" value="ECO:0007669"/>
    <property type="project" value="UniProtKB-UniRule"/>
</dbReference>
<dbReference type="Gene3D" id="3.40.50.2000">
    <property type="entry name" value="Glycogen Phosphorylase B"/>
    <property type="match status" value="2"/>
</dbReference>
<feature type="domain" description="SIS" evidence="10">
    <location>
        <begin position="534"/>
        <end position="690"/>
    </location>
</feature>
<evidence type="ECO:0000256" key="7">
    <source>
        <dbReference type="ARBA" id="ARBA00023235"/>
    </source>
</evidence>
<feature type="binding site" evidence="9">
    <location>
        <position position="562"/>
    </location>
    <ligand>
        <name>substrate</name>
    </ligand>
</feature>
<reference evidence="11 12" key="1">
    <citation type="journal article" date="2019" name="Genome Biol. Evol.">
        <title>Day and night: Metabolic profiles and evolutionary relationships of six axenic non-marine cyanobacteria.</title>
        <authorList>
            <person name="Will S.E."/>
            <person name="Henke P."/>
            <person name="Boedeker C."/>
            <person name="Huang S."/>
            <person name="Brinkmann H."/>
            <person name="Rohde M."/>
            <person name="Jarek M."/>
            <person name="Friedl T."/>
            <person name="Seufert S."/>
            <person name="Schumacher M."/>
            <person name="Overmann J."/>
            <person name="Neumann-Schaal M."/>
            <person name="Petersen J."/>
        </authorList>
    </citation>
    <scope>NUCLEOTIDE SEQUENCE [LARGE SCALE GENOMIC DNA]</scope>
    <source>
        <strain evidence="11 12">PCC 6912</strain>
    </source>
</reference>
<dbReference type="PROSITE" id="PS51464">
    <property type="entry name" value="SIS"/>
    <property type="match status" value="1"/>
</dbReference>
<keyword evidence="7 9" id="KW-0413">Isomerase</keyword>
<feature type="binding site" evidence="9">
    <location>
        <position position="562"/>
    </location>
    <ligand>
        <name>Zn(2+)</name>
        <dbReference type="ChEBI" id="CHEBI:29105"/>
    </ligand>
</feature>
<evidence type="ECO:0000256" key="5">
    <source>
        <dbReference type="ARBA" id="ARBA00022723"/>
    </source>
</evidence>
<comment type="caution">
    <text evidence="11">The sequence shown here is derived from an EMBL/GenBank/DDBJ whole genome shotgun (WGS) entry which is preliminary data.</text>
</comment>
<dbReference type="GO" id="GO:0005975">
    <property type="term" value="P:carbohydrate metabolic process"/>
    <property type="evidence" value="ECO:0007669"/>
    <property type="project" value="UniProtKB-UniRule"/>
</dbReference>
<evidence type="ECO:0000256" key="3">
    <source>
        <dbReference type="ARBA" id="ARBA00009894"/>
    </source>
</evidence>